<dbReference type="Proteomes" id="UP001177003">
    <property type="component" value="Chromosome 9"/>
</dbReference>
<accession>A0AA36A3D1</accession>
<reference evidence="1" key="1">
    <citation type="submission" date="2023-04" db="EMBL/GenBank/DDBJ databases">
        <authorList>
            <person name="Vijverberg K."/>
            <person name="Xiong W."/>
            <person name="Schranz E."/>
        </authorList>
    </citation>
    <scope>NUCLEOTIDE SEQUENCE</scope>
</reference>
<gene>
    <name evidence="1" type="ORF">LSALG_LOCUS42268</name>
</gene>
<dbReference type="AlphaFoldDB" id="A0AA36A3D1"/>
<name>A0AA36A3D1_LACSI</name>
<proteinExistence type="predicted"/>
<dbReference type="EMBL" id="OX465085">
    <property type="protein sequence ID" value="CAI9303854.1"/>
    <property type="molecule type" value="Genomic_DNA"/>
</dbReference>
<evidence type="ECO:0000313" key="2">
    <source>
        <dbReference type="Proteomes" id="UP001177003"/>
    </source>
</evidence>
<evidence type="ECO:0000313" key="1">
    <source>
        <dbReference type="EMBL" id="CAI9303854.1"/>
    </source>
</evidence>
<keyword evidence="2" id="KW-1185">Reference proteome</keyword>
<organism evidence="1 2">
    <name type="scientific">Lactuca saligna</name>
    <name type="common">Willowleaf lettuce</name>
    <dbReference type="NCBI Taxonomy" id="75948"/>
    <lineage>
        <taxon>Eukaryota</taxon>
        <taxon>Viridiplantae</taxon>
        <taxon>Streptophyta</taxon>
        <taxon>Embryophyta</taxon>
        <taxon>Tracheophyta</taxon>
        <taxon>Spermatophyta</taxon>
        <taxon>Magnoliopsida</taxon>
        <taxon>eudicotyledons</taxon>
        <taxon>Gunneridae</taxon>
        <taxon>Pentapetalae</taxon>
        <taxon>asterids</taxon>
        <taxon>campanulids</taxon>
        <taxon>Asterales</taxon>
        <taxon>Asteraceae</taxon>
        <taxon>Cichorioideae</taxon>
        <taxon>Cichorieae</taxon>
        <taxon>Lactucinae</taxon>
        <taxon>Lactuca</taxon>
    </lineage>
</organism>
<sequence>MKPFEEPKDIQDLPGGLIIKDYWSIMYKKKEGTVLKNCMFYLRDKHLYSTSVVNRILARAKANKAKLASDLKCMSDMMQWYMAIRASLLKIMPKVFEAGRQQ</sequence>
<protein>
    <submittedName>
        <fullName evidence="1">Uncharacterized protein</fullName>
    </submittedName>
</protein>